<evidence type="ECO:0000256" key="8">
    <source>
        <dbReference type="ARBA" id="ARBA00022989"/>
    </source>
</evidence>
<dbReference type="PANTHER" id="PTHR14083">
    <property type="entry name" value="YIP1 INTERACTING FACTOR HOMOLOG YIF1 PROTEIN"/>
    <property type="match status" value="1"/>
</dbReference>
<dbReference type="GO" id="GO:0006888">
    <property type="term" value="P:endoplasmic reticulum to Golgi vesicle-mediated transport"/>
    <property type="evidence" value="ECO:0007669"/>
    <property type="project" value="InterPro"/>
</dbReference>
<gene>
    <name evidence="12" type="ORF">IFM89_022628</name>
</gene>
<dbReference type="GO" id="GO:0015031">
    <property type="term" value="P:protein transport"/>
    <property type="evidence" value="ECO:0007669"/>
    <property type="project" value="UniProtKB-KW"/>
</dbReference>
<keyword evidence="4" id="KW-0813">Transport</keyword>
<reference evidence="12 13" key="1">
    <citation type="submission" date="2020-10" db="EMBL/GenBank/DDBJ databases">
        <title>The Coptis chinensis genome and diversification of protoberbering-type alkaloids.</title>
        <authorList>
            <person name="Wang B."/>
            <person name="Shu S."/>
            <person name="Song C."/>
            <person name="Liu Y."/>
        </authorList>
    </citation>
    <scope>NUCLEOTIDE SEQUENCE [LARGE SCALE GENOMIC DNA]</scope>
    <source>
        <strain evidence="12">HL-2020</strain>
        <tissue evidence="12">Leaf</tissue>
    </source>
</reference>
<comment type="caution">
    <text evidence="12">The sequence shown here is derived from an EMBL/GenBank/DDBJ whole genome shotgun (WGS) entry which is preliminary data.</text>
</comment>
<accession>A0A835LSI3</accession>
<comment type="similarity">
    <text evidence="3">Belongs to the YIF1 family.</text>
</comment>
<evidence type="ECO:0000256" key="5">
    <source>
        <dbReference type="ARBA" id="ARBA00022692"/>
    </source>
</evidence>
<evidence type="ECO:0000256" key="9">
    <source>
        <dbReference type="ARBA" id="ARBA00023034"/>
    </source>
</evidence>
<dbReference type="InterPro" id="IPR005578">
    <property type="entry name" value="Yif1_fam"/>
</dbReference>
<evidence type="ECO:0000313" key="13">
    <source>
        <dbReference type="Proteomes" id="UP000631114"/>
    </source>
</evidence>
<evidence type="ECO:0000256" key="10">
    <source>
        <dbReference type="ARBA" id="ARBA00023136"/>
    </source>
</evidence>
<evidence type="ECO:0000256" key="2">
    <source>
        <dbReference type="ARBA" id="ARBA00004653"/>
    </source>
</evidence>
<proteinExistence type="inferred from homology"/>
<keyword evidence="8 11" id="KW-1133">Transmembrane helix</keyword>
<dbReference type="GO" id="GO:0005793">
    <property type="term" value="C:endoplasmic reticulum-Golgi intermediate compartment"/>
    <property type="evidence" value="ECO:0007669"/>
    <property type="project" value="TreeGrafter"/>
</dbReference>
<keyword evidence="13" id="KW-1185">Reference proteome</keyword>
<evidence type="ECO:0000256" key="7">
    <source>
        <dbReference type="ARBA" id="ARBA00022927"/>
    </source>
</evidence>
<evidence type="ECO:0000313" key="12">
    <source>
        <dbReference type="EMBL" id="KAF9597926.1"/>
    </source>
</evidence>
<keyword evidence="5 11" id="KW-0812">Transmembrane</keyword>
<name>A0A835LSI3_9MAGN</name>
<feature type="transmembrane region" description="Helical" evidence="11">
    <location>
        <begin position="138"/>
        <end position="156"/>
    </location>
</feature>
<keyword evidence="7" id="KW-0653">Protein transport</keyword>
<dbReference type="EMBL" id="JADFTS010000007">
    <property type="protein sequence ID" value="KAF9597926.1"/>
    <property type="molecule type" value="Genomic_DNA"/>
</dbReference>
<dbReference type="GO" id="GO:0005789">
    <property type="term" value="C:endoplasmic reticulum membrane"/>
    <property type="evidence" value="ECO:0007669"/>
    <property type="project" value="UniProtKB-SubCell"/>
</dbReference>
<dbReference type="GO" id="GO:0030134">
    <property type="term" value="C:COPII-coated ER to Golgi transport vesicle"/>
    <property type="evidence" value="ECO:0007669"/>
    <property type="project" value="TreeGrafter"/>
</dbReference>
<dbReference type="AlphaFoldDB" id="A0A835LSI3"/>
<organism evidence="12 13">
    <name type="scientific">Coptis chinensis</name>
    <dbReference type="NCBI Taxonomy" id="261450"/>
    <lineage>
        <taxon>Eukaryota</taxon>
        <taxon>Viridiplantae</taxon>
        <taxon>Streptophyta</taxon>
        <taxon>Embryophyta</taxon>
        <taxon>Tracheophyta</taxon>
        <taxon>Spermatophyta</taxon>
        <taxon>Magnoliopsida</taxon>
        <taxon>Ranunculales</taxon>
        <taxon>Ranunculaceae</taxon>
        <taxon>Coptidoideae</taxon>
        <taxon>Coptis</taxon>
    </lineage>
</organism>
<evidence type="ECO:0000256" key="3">
    <source>
        <dbReference type="ARBA" id="ARBA00009727"/>
    </source>
</evidence>
<dbReference type="OrthoDB" id="337750at2759"/>
<keyword evidence="6" id="KW-0256">Endoplasmic reticulum</keyword>
<keyword evidence="10 11" id="KW-0472">Membrane</keyword>
<evidence type="ECO:0000256" key="6">
    <source>
        <dbReference type="ARBA" id="ARBA00022824"/>
    </source>
</evidence>
<sequence>MCFDEKQTGARAGIIWDGLGAYGERILGSSSEYVQSNVSKYFSDPQYYFQVNGEYVRNKLKVIHFPFLHRPRSFEPLVHKGTTWMVSAETVTKGSCGVTCTTFSCRLCAYALGVFLVKTMKRILFAEIRSYDSSKQNYALLFMALAQFPFFMWLGILGA</sequence>
<dbReference type="PANTHER" id="PTHR14083:SF0">
    <property type="entry name" value="YIP1D-INTERACTING FACTOR 1, ISOFORM C"/>
    <property type="match status" value="1"/>
</dbReference>
<keyword evidence="9" id="KW-0333">Golgi apparatus</keyword>
<dbReference type="GO" id="GO:0000139">
    <property type="term" value="C:Golgi membrane"/>
    <property type="evidence" value="ECO:0007669"/>
    <property type="project" value="UniProtKB-SubCell"/>
</dbReference>
<dbReference type="Pfam" id="PF03878">
    <property type="entry name" value="YIF1"/>
    <property type="match status" value="1"/>
</dbReference>
<dbReference type="Proteomes" id="UP000631114">
    <property type="component" value="Unassembled WGS sequence"/>
</dbReference>
<protein>
    <submittedName>
        <fullName evidence="12">Uncharacterized protein</fullName>
    </submittedName>
</protein>
<comment type="subcellular location">
    <subcellularLocation>
        <location evidence="1">Endoplasmic reticulum membrane</location>
        <topology evidence="1">Multi-pass membrane protein</topology>
    </subcellularLocation>
    <subcellularLocation>
        <location evidence="2">Golgi apparatus membrane</location>
        <topology evidence="2">Multi-pass membrane protein</topology>
    </subcellularLocation>
</comment>
<evidence type="ECO:0000256" key="4">
    <source>
        <dbReference type="ARBA" id="ARBA00022448"/>
    </source>
</evidence>
<evidence type="ECO:0000256" key="1">
    <source>
        <dbReference type="ARBA" id="ARBA00004477"/>
    </source>
</evidence>
<evidence type="ECO:0000256" key="11">
    <source>
        <dbReference type="SAM" id="Phobius"/>
    </source>
</evidence>